<dbReference type="PROSITE" id="PS50011">
    <property type="entry name" value="PROTEIN_KINASE_DOM"/>
    <property type="match status" value="1"/>
</dbReference>
<reference evidence="8 9" key="1">
    <citation type="journal article" date="2011" name="Proc. Natl. Acad. Sci. U.S.A.">
        <title>Evolutionary erosion of yeast sex chromosomes by mating-type switching accidents.</title>
        <authorList>
            <person name="Gordon J.L."/>
            <person name="Armisen D."/>
            <person name="Proux-Wera E."/>
            <person name="Oheigeartaigh S.S."/>
            <person name="Byrne K.P."/>
            <person name="Wolfe K.H."/>
        </authorList>
    </citation>
    <scope>NUCLEOTIDE SEQUENCE [LARGE SCALE GENOMIC DNA]</scope>
    <source>
        <strain evidence="9">ATCC 22294 / BCRC 22015 / CBS 2517 / CECT 1963 / NBRC 1671 / NRRL Y-8276</strain>
    </source>
</reference>
<sequence length="668" mass="76925">MPPLKRKSVEFDLGDKYNEPDIPDTPRLTISRKRKDSHTTIHVPYLAGPYKQLNKIGKGSHSIVYKVTHPTSDATLALKKLPINDYKLKTNRRSTILKEIEIHKLVNGHKNIISMIDHFEIDATMYMVLELCGAGSLYDIICRSKRSLREWEAKRLMIQLCGAVDWIHEKNIVHADLKLSNILIDSSNNLQLCDFGHSFVSTDIDNNSINKFGTPNYLSPEIISNFILSDKKDLYFPKESDIWSIGIVLYAMIFDKTPFEATTLRSTYENIVECKYGFVENKRVSNKVKKLIQNILKIQPLERKTIVEIVSDDWFHTSYFPDEINLRENNSDLNSMFENELSTVSRYYSLTNYINCLIDAGLKKYLITPGNHNKNLQKKERRFMEGTHGVTKSKKYGKFDRQLKCLQDLSALKQLERLGKLSSNYFKILNSTSLNVEKANEILRDQCYFSLLSLNEAAYITELTQQRMPSRDSISTLKAPIMVSTIHQEENGVIRYQLSNQDIGSIYPNSHSLLRVKEEDAFWYICPDNEKGWISKYFDKAKIPKEFIELLTEVEQFGSKISNVSSNLPFITKSSTTEADIFLRKYTKFENFELFELSNALQFNFEDSGSIISIHENGQLISFNTMSNNEVLTMPLSAFYGSSEYNILADKINIIKCCLQIRTTMSES</sequence>
<dbReference type="STRING" id="1071382.H2ANJ5"/>
<dbReference type="PANTHER" id="PTHR24345:SF0">
    <property type="entry name" value="CELL CYCLE SERINE_THREONINE-PROTEIN KINASE CDC5_MSD2"/>
    <property type="match status" value="1"/>
</dbReference>
<dbReference type="SMART" id="SM00220">
    <property type="entry name" value="S_TKc"/>
    <property type="match status" value="1"/>
</dbReference>
<dbReference type="SUPFAM" id="SSF56112">
    <property type="entry name" value="Protein kinase-like (PK-like)"/>
    <property type="match status" value="1"/>
</dbReference>
<dbReference type="InterPro" id="IPR033695">
    <property type="entry name" value="POLO_box_2"/>
</dbReference>
<dbReference type="PROSITE" id="PS00108">
    <property type="entry name" value="PROTEIN_KINASE_ST"/>
    <property type="match status" value="1"/>
</dbReference>
<dbReference type="PANTHER" id="PTHR24345">
    <property type="entry name" value="SERINE/THREONINE-PROTEIN KINASE PLK"/>
    <property type="match status" value="1"/>
</dbReference>
<dbReference type="GO" id="GO:0004674">
    <property type="term" value="F:protein serine/threonine kinase activity"/>
    <property type="evidence" value="ECO:0007669"/>
    <property type="project" value="UniProtKB-KW"/>
</dbReference>
<dbReference type="InterPro" id="IPR011009">
    <property type="entry name" value="Kinase-like_dom_sf"/>
</dbReference>
<protein>
    <recommendedName>
        <fullName evidence="7">Protein kinase domain-containing protein</fullName>
    </recommendedName>
</protein>
<evidence type="ECO:0000256" key="3">
    <source>
        <dbReference type="ARBA" id="ARBA00022741"/>
    </source>
</evidence>
<dbReference type="Gene3D" id="1.10.510.10">
    <property type="entry name" value="Transferase(Phosphotransferase) domain 1"/>
    <property type="match status" value="1"/>
</dbReference>
<keyword evidence="1" id="KW-0723">Serine/threonine-protein kinase</keyword>
<dbReference type="RefSeq" id="XP_003955080.1">
    <property type="nucleotide sequence ID" value="XM_003955031.1"/>
</dbReference>
<evidence type="ECO:0000256" key="1">
    <source>
        <dbReference type="ARBA" id="ARBA00022527"/>
    </source>
</evidence>
<dbReference type="SUPFAM" id="SSF82615">
    <property type="entry name" value="Polo-box domain"/>
    <property type="match status" value="1"/>
</dbReference>
<keyword evidence="4" id="KW-0418">Kinase</keyword>
<evidence type="ECO:0000313" key="9">
    <source>
        <dbReference type="Proteomes" id="UP000005220"/>
    </source>
</evidence>
<feature type="domain" description="Protein kinase" evidence="7">
    <location>
        <begin position="50"/>
        <end position="315"/>
    </location>
</feature>
<dbReference type="EMBL" id="HE650821">
    <property type="protein sequence ID" value="CCF55945.1"/>
    <property type="molecule type" value="Genomic_DNA"/>
</dbReference>
<dbReference type="eggNOG" id="KOG0575">
    <property type="taxonomic scope" value="Eukaryota"/>
</dbReference>
<dbReference type="InterPro" id="IPR008271">
    <property type="entry name" value="Ser/Thr_kinase_AS"/>
</dbReference>
<proteinExistence type="predicted"/>
<evidence type="ECO:0000256" key="6">
    <source>
        <dbReference type="PROSITE-ProRule" id="PRU10141"/>
    </source>
</evidence>
<dbReference type="PROSITE" id="PS00107">
    <property type="entry name" value="PROTEIN_KINASE_ATP"/>
    <property type="match status" value="1"/>
</dbReference>
<keyword evidence="5 6" id="KW-0067">ATP-binding</keyword>
<accession>H2ANJ5</accession>
<dbReference type="CDD" id="cd13117">
    <property type="entry name" value="POLO_box_2"/>
    <property type="match status" value="1"/>
</dbReference>
<dbReference type="InterPro" id="IPR017441">
    <property type="entry name" value="Protein_kinase_ATP_BS"/>
</dbReference>
<name>H2ANJ5_KAZAF</name>
<gene>
    <name evidence="8" type="primary">KAFR0A05090</name>
    <name evidence="8" type="ORF">KAFR_0A05090</name>
</gene>
<dbReference type="GeneID" id="13886298"/>
<evidence type="ECO:0000256" key="4">
    <source>
        <dbReference type="ARBA" id="ARBA00022777"/>
    </source>
</evidence>
<evidence type="ECO:0000313" key="8">
    <source>
        <dbReference type="EMBL" id="CCF55945.1"/>
    </source>
</evidence>
<keyword evidence="3 6" id="KW-0547">Nucleotide-binding</keyword>
<evidence type="ECO:0000256" key="2">
    <source>
        <dbReference type="ARBA" id="ARBA00022679"/>
    </source>
</evidence>
<dbReference type="AlphaFoldDB" id="H2ANJ5"/>
<dbReference type="GO" id="GO:0005524">
    <property type="term" value="F:ATP binding"/>
    <property type="evidence" value="ECO:0007669"/>
    <property type="project" value="UniProtKB-UniRule"/>
</dbReference>
<evidence type="ECO:0000259" key="7">
    <source>
        <dbReference type="PROSITE" id="PS50011"/>
    </source>
</evidence>
<keyword evidence="2" id="KW-0808">Transferase</keyword>
<dbReference type="InParanoid" id="H2ANJ5"/>
<keyword evidence="9" id="KW-1185">Reference proteome</keyword>
<evidence type="ECO:0000256" key="5">
    <source>
        <dbReference type="ARBA" id="ARBA00022840"/>
    </source>
</evidence>
<organism evidence="8 9">
    <name type="scientific">Kazachstania africana (strain ATCC 22294 / BCRC 22015 / CBS 2517 / CECT 1963 / NBRC 1671 / NRRL Y-8276)</name>
    <name type="common">Yeast</name>
    <name type="synonym">Kluyveromyces africanus</name>
    <dbReference type="NCBI Taxonomy" id="1071382"/>
    <lineage>
        <taxon>Eukaryota</taxon>
        <taxon>Fungi</taxon>
        <taxon>Dikarya</taxon>
        <taxon>Ascomycota</taxon>
        <taxon>Saccharomycotina</taxon>
        <taxon>Saccharomycetes</taxon>
        <taxon>Saccharomycetales</taxon>
        <taxon>Saccharomycetaceae</taxon>
        <taxon>Kazachstania</taxon>
    </lineage>
</organism>
<dbReference type="OrthoDB" id="4062651at2759"/>
<dbReference type="GO" id="GO:0005634">
    <property type="term" value="C:nucleus"/>
    <property type="evidence" value="ECO:0007669"/>
    <property type="project" value="TreeGrafter"/>
</dbReference>
<dbReference type="HOGENOM" id="CLU_000288_46_2_1"/>
<dbReference type="Proteomes" id="UP000005220">
    <property type="component" value="Chromosome 1"/>
</dbReference>
<dbReference type="Pfam" id="PF00069">
    <property type="entry name" value="Pkinase"/>
    <property type="match status" value="1"/>
</dbReference>
<feature type="binding site" evidence="6">
    <location>
        <position position="79"/>
    </location>
    <ligand>
        <name>ATP</name>
        <dbReference type="ChEBI" id="CHEBI:30616"/>
    </ligand>
</feature>
<dbReference type="KEGG" id="kaf:KAFR_0A05090"/>
<dbReference type="InterPro" id="IPR000719">
    <property type="entry name" value="Prot_kinase_dom"/>
</dbReference>